<dbReference type="STRING" id="146817.SAMN04488502_10361"/>
<dbReference type="RefSeq" id="WP_092071359.1">
    <property type="nucleotide sequence ID" value="NZ_FNHB01000003.1"/>
</dbReference>
<keyword evidence="2" id="KW-1185">Reference proteome</keyword>
<dbReference type="AlphaFoldDB" id="A0A1G9RPL5"/>
<protein>
    <submittedName>
        <fullName evidence="1">Short chain dehydrogenase</fullName>
    </submittedName>
</protein>
<dbReference type="InterPro" id="IPR036291">
    <property type="entry name" value="NAD(P)-bd_dom_sf"/>
</dbReference>
<dbReference type="InterPro" id="IPR002347">
    <property type="entry name" value="SDR_fam"/>
</dbReference>
<dbReference type="EMBL" id="FNHB01000003">
    <property type="protein sequence ID" value="SDM25228.1"/>
    <property type="molecule type" value="Genomic_DNA"/>
</dbReference>
<dbReference type="Proteomes" id="UP000214880">
    <property type="component" value="Unassembled WGS sequence"/>
</dbReference>
<dbReference type="Pfam" id="PF00106">
    <property type="entry name" value="adh_short"/>
    <property type="match status" value="1"/>
</dbReference>
<organism evidence="1 2">
    <name type="scientific">Dendrosporobacter quercicolus</name>
    <dbReference type="NCBI Taxonomy" id="146817"/>
    <lineage>
        <taxon>Bacteria</taxon>
        <taxon>Bacillati</taxon>
        <taxon>Bacillota</taxon>
        <taxon>Negativicutes</taxon>
        <taxon>Selenomonadales</taxon>
        <taxon>Sporomusaceae</taxon>
        <taxon>Dendrosporobacter</taxon>
    </lineage>
</organism>
<evidence type="ECO:0000313" key="2">
    <source>
        <dbReference type="Proteomes" id="UP000214880"/>
    </source>
</evidence>
<dbReference type="Gene3D" id="3.40.50.720">
    <property type="entry name" value="NAD(P)-binding Rossmann-like Domain"/>
    <property type="match status" value="1"/>
</dbReference>
<name>A0A1G9RPL5_9FIRM</name>
<dbReference type="SUPFAM" id="SSF51735">
    <property type="entry name" value="NAD(P)-binding Rossmann-fold domains"/>
    <property type="match status" value="1"/>
</dbReference>
<accession>A0A1G9RPL5</accession>
<gene>
    <name evidence="1" type="ORF">SAMN04488502_10361</name>
</gene>
<proteinExistence type="predicted"/>
<evidence type="ECO:0000313" key="1">
    <source>
        <dbReference type="EMBL" id="SDM25228.1"/>
    </source>
</evidence>
<sequence length="87" mass="9047">MEAGKGRKQWIFKHSRKDCAGNGRCAGYRGVVVRALCAAGAALAVLDQNEAKLSSLVNELKAAGCQAAAFAVDVSDSEAVEQGPIKI</sequence>
<reference evidence="1 2" key="1">
    <citation type="submission" date="2016-10" db="EMBL/GenBank/DDBJ databases">
        <authorList>
            <person name="de Groot N.N."/>
        </authorList>
    </citation>
    <scope>NUCLEOTIDE SEQUENCE [LARGE SCALE GENOMIC DNA]</scope>
    <source>
        <strain evidence="1 2">DSM 1736</strain>
    </source>
</reference>